<feature type="transmembrane region" description="Helical" evidence="6">
    <location>
        <begin position="237"/>
        <end position="259"/>
    </location>
</feature>
<sequence>MASLATHFSAFVLFFPIGIRRLLSSSSMYLHNPSQFRSKLWYFSDPKWKNLDLYALLVALPIASFSELFLFFSFSGHPTYRFSFFQQSLTLLAFWVLVILIFVRDYVGGTLLLNESFVFLFGGVVFLLEYSVIGKGVSGIAGAVYGLLSGLTLMCAFSCIYLSVMPCAFFAEFFLSSGMVFKGTWLLQVGFSLYTDAFGLNGCQNVSPFLALPQNEDVDVHCDLVEDSLRGAALMQFLFSVHAILVLVLAVGVFGVLASNRNLRYGEARGPLLAEIESASLRMRGVLPELEME</sequence>
<dbReference type="AlphaFoldDB" id="A0AAN9FMI9"/>
<comment type="caution">
    <text evidence="7">The sequence shown here is derived from an EMBL/GenBank/DDBJ whole genome shotgun (WGS) entry which is preliminary data.</text>
</comment>
<dbReference type="GO" id="GO:0016020">
    <property type="term" value="C:membrane"/>
    <property type="evidence" value="ECO:0007669"/>
    <property type="project" value="UniProtKB-SubCell"/>
</dbReference>
<name>A0AAN9FMI9_CLITE</name>
<dbReference type="PANTHER" id="PTHR47830:SF2">
    <property type="entry name" value="PROTEIN, PUTATIVE-RELATED"/>
    <property type="match status" value="1"/>
</dbReference>
<evidence type="ECO:0000313" key="7">
    <source>
        <dbReference type="EMBL" id="KAK7279197.1"/>
    </source>
</evidence>
<reference evidence="7 8" key="1">
    <citation type="submission" date="2024-01" db="EMBL/GenBank/DDBJ databases">
        <title>The genomes of 5 underutilized Papilionoideae crops provide insights into root nodulation and disease resistance.</title>
        <authorList>
            <person name="Yuan L."/>
        </authorList>
    </citation>
    <scope>NUCLEOTIDE SEQUENCE [LARGE SCALE GENOMIC DNA]</scope>
    <source>
        <strain evidence="7">LY-2023</strain>
        <tissue evidence="7">Leaf</tissue>
    </source>
</reference>
<gene>
    <name evidence="7" type="ORF">RJT34_24243</name>
</gene>
<protein>
    <submittedName>
        <fullName evidence="7">Uncharacterized protein</fullName>
    </submittedName>
</protein>
<keyword evidence="3 6" id="KW-0812">Transmembrane</keyword>
<dbReference type="InterPro" id="IPR006904">
    <property type="entry name" value="DUF716"/>
</dbReference>
<feature type="transmembrane region" description="Helical" evidence="6">
    <location>
        <begin position="145"/>
        <end position="171"/>
    </location>
</feature>
<evidence type="ECO:0000256" key="3">
    <source>
        <dbReference type="ARBA" id="ARBA00022692"/>
    </source>
</evidence>
<keyword evidence="5 6" id="KW-0472">Membrane</keyword>
<accession>A0AAN9FMI9</accession>
<dbReference type="PANTHER" id="PTHR47830">
    <property type="entry name" value="OS11G0534100 PROTEIN"/>
    <property type="match status" value="1"/>
</dbReference>
<evidence type="ECO:0000313" key="8">
    <source>
        <dbReference type="Proteomes" id="UP001359559"/>
    </source>
</evidence>
<evidence type="ECO:0000256" key="2">
    <source>
        <dbReference type="ARBA" id="ARBA00006948"/>
    </source>
</evidence>
<keyword evidence="4 6" id="KW-1133">Transmembrane helix</keyword>
<proteinExistence type="inferred from homology"/>
<comment type="subcellular location">
    <subcellularLocation>
        <location evidence="1">Membrane</location>
        <topology evidence="1">Multi-pass membrane protein</topology>
    </subcellularLocation>
</comment>
<comment type="similarity">
    <text evidence="2">Belongs to the TMEM45 family.</text>
</comment>
<keyword evidence="8" id="KW-1185">Reference proteome</keyword>
<evidence type="ECO:0000256" key="5">
    <source>
        <dbReference type="ARBA" id="ARBA00023136"/>
    </source>
</evidence>
<feature type="transmembrane region" description="Helical" evidence="6">
    <location>
        <begin position="53"/>
        <end position="72"/>
    </location>
</feature>
<feature type="transmembrane region" description="Helical" evidence="6">
    <location>
        <begin position="116"/>
        <end position="133"/>
    </location>
</feature>
<evidence type="ECO:0000256" key="1">
    <source>
        <dbReference type="ARBA" id="ARBA00004141"/>
    </source>
</evidence>
<feature type="transmembrane region" description="Helical" evidence="6">
    <location>
        <begin position="84"/>
        <end position="104"/>
    </location>
</feature>
<evidence type="ECO:0000256" key="6">
    <source>
        <dbReference type="SAM" id="Phobius"/>
    </source>
</evidence>
<evidence type="ECO:0000256" key="4">
    <source>
        <dbReference type="ARBA" id="ARBA00022989"/>
    </source>
</evidence>
<dbReference type="Proteomes" id="UP001359559">
    <property type="component" value="Unassembled WGS sequence"/>
</dbReference>
<dbReference type="EMBL" id="JAYKXN010000006">
    <property type="protein sequence ID" value="KAK7279197.1"/>
    <property type="molecule type" value="Genomic_DNA"/>
</dbReference>
<organism evidence="7 8">
    <name type="scientific">Clitoria ternatea</name>
    <name type="common">Butterfly pea</name>
    <dbReference type="NCBI Taxonomy" id="43366"/>
    <lineage>
        <taxon>Eukaryota</taxon>
        <taxon>Viridiplantae</taxon>
        <taxon>Streptophyta</taxon>
        <taxon>Embryophyta</taxon>
        <taxon>Tracheophyta</taxon>
        <taxon>Spermatophyta</taxon>
        <taxon>Magnoliopsida</taxon>
        <taxon>eudicotyledons</taxon>
        <taxon>Gunneridae</taxon>
        <taxon>Pentapetalae</taxon>
        <taxon>rosids</taxon>
        <taxon>fabids</taxon>
        <taxon>Fabales</taxon>
        <taxon>Fabaceae</taxon>
        <taxon>Papilionoideae</taxon>
        <taxon>50 kb inversion clade</taxon>
        <taxon>NPAAA clade</taxon>
        <taxon>indigoferoid/millettioid clade</taxon>
        <taxon>Phaseoleae</taxon>
        <taxon>Clitoria</taxon>
    </lineage>
</organism>
<dbReference type="Pfam" id="PF04819">
    <property type="entry name" value="DUF716"/>
    <property type="match status" value="1"/>
</dbReference>